<dbReference type="Proteomes" id="UP000636709">
    <property type="component" value="Unassembled WGS sequence"/>
</dbReference>
<evidence type="ECO:0000313" key="2">
    <source>
        <dbReference type="Proteomes" id="UP000636709"/>
    </source>
</evidence>
<comment type="caution">
    <text evidence="1">The sequence shown here is derived from an EMBL/GenBank/DDBJ whole genome shotgun (WGS) entry which is preliminary data.</text>
</comment>
<dbReference type="AlphaFoldDB" id="A0A834ZX79"/>
<dbReference type="EMBL" id="JACEFO010003063">
    <property type="protein sequence ID" value="KAF8644735.1"/>
    <property type="molecule type" value="Genomic_DNA"/>
</dbReference>
<keyword evidence="2" id="KW-1185">Reference proteome</keyword>
<accession>A0A834ZX79</accession>
<reference evidence="1" key="1">
    <citation type="submission" date="2020-07" db="EMBL/GenBank/DDBJ databases">
        <title>Genome sequence and genetic diversity analysis of an under-domesticated orphan crop, white fonio (Digitaria exilis).</title>
        <authorList>
            <person name="Bennetzen J.L."/>
            <person name="Chen S."/>
            <person name="Ma X."/>
            <person name="Wang X."/>
            <person name="Yssel A.E.J."/>
            <person name="Chaluvadi S.R."/>
            <person name="Johnson M."/>
            <person name="Gangashetty P."/>
            <person name="Hamidou F."/>
            <person name="Sanogo M.D."/>
            <person name="Zwaenepoel A."/>
            <person name="Wallace J."/>
            <person name="Van De Peer Y."/>
            <person name="Van Deynze A."/>
        </authorList>
    </citation>
    <scope>NUCLEOTIDE SEQUENCE</scope>
    <source>
        <tissue evidence="1">Leaves</tissue>
    </source>
</reference>
<evidence type="ECO:0000313" key="1">
    <source>
        <dbReference type="EMBL" id="KAF8644735.1"/>
    </source>
</evidence>
<organism evidence="1 2">
    <name type="scientific">Digitaria exilis</name>
    <dbReference type="NCBI Taxonomy" id="1010633"/>
    <lineage>
        <taxon>Eukaryota</taxon>
        <taxon>Viridiplantae</taxon>
        <taxon>Streptophyta</taxon>
        <taxon>Embryophyta</taxon>
        <taxon>Tracheophyta</taxon>
        <taxon>Spermatophyta</taxon>
        <taxon>Magnoliopsida</taxon>
        <taxon>Liliopsida</taxon>
        <taxon>Poales</taxon>
        <taxon>Poaceae</taxon>
        <taxon>PACMAD clade</taxon>
        <taxon>Panicoideae</taxon>
        <taxon>Panicodae</taxon>
        <taxon>Paniceae</taxon>
        <taxon>Anthephorinae</taxon>
        <taxon>Digitaria</taxon>
    </lineage>
</organism>
<protein>
    <submittedName>
        <fullName evidence="1">Uncharacterized protein</fullName>
    </submittedName>
</protein>
<gene>
    <name evidence="1" type="ORF">HU200_066347</name>
</gene>
<sequence>MMRKTSSCSFWRPLLVCKSAQKPGQQCSRYIKHSQTETAQHPS</sequence>
<proteinExistence type="predicted"/>
<name>A0A834ZX79_9POAL</name>